<dbReference type="Proteomes" id="UP000018511">
    <property type="component" value="Unassembled WGS sequence"/>
</dbReference>
<name>V7DET8_9PSED</name>
<proteinExistence type="predicted"/>
<dbReference type="EMBL" id="AXUP01000033">
    <property type="protein sequence ID" value="ESW40774.1"/>
    <property type="molecule type" value="Genomic_DNA"/>
</dbReference>
<evidence type="ECO:0000313" key="1">
    <source>
        <dbReference type="EMBL" id="ESW40774.1"/>
    </source>
</evidence>
<comment type="caution">
    <text evidence="1">The sequence shown here is derived from an EMBL/GenBank/DDBJ whole genome shotgun (WGS) entry which is preliminary data.</text>
</comment>
<reference evidence="1 2" key="1">
    <citation type="submission" date="2013-10" db="EMBL/GenBank/DDBJ databases">
        <title>Whole Genome Shotgun Sequence of Pseudomonas taiwanensis SJ9.</title>
        <authorList>
            <person name="Hong S.-J."/>
            <person name="Shin J.-H."/>
        </authorList>
    </citation>
    <scope>NUCLEOTIDE SEQUENCE [LARGE SCALE GENOMIC DNA]</scope>
    <source>
        <strain evidence="1 2">SJ9</strain>
    </source>
</reference>
<protein>
    <submittedName>
        <fullName evidence="1">Uncharacterized protein</fullName>
    </submittedName>
</protein>
<evidence type="ECO:0000313" key="2">
    <source>
        <dbReference type="Proteomes" id="UP000018511"/>
    </source>
</evidence>
<sequence>MDAEVGRTVVWAAALLQTCILCDPCGSGFTREEGSAVNGTGFAGVRG</sequence>
<organism evidence="1 2">
    <name type="scientific">Pseudomonas taiwanensis SJ9</name>
    <dbReference type="NCBI Taxonomy" id="1388762"/>
    <lineage>
        <taxon>Bacteria</taxon>
        <taxon>Pseudomonadati</taxon>
        <taxon>Pseudomonadota</taxon>
        <taxon>Gammaproteobacteria</taxon>
        <taxon>Pseudomonadales</taxon>
        <taxon>Pseudomonadaceae</taxon>
        <taxon>Pseudomonas</taxon>
    </lineage>
</organism>
<accession>V7DET8</accession>
<gene>
    <name evidence="1" type="ORF">O164_04240</name>
</gene>
<dbReference type="AlphaFoldDB" id="V7DET8"/>
<dbReference type="PATRIC" id="fig|1388762.3.peg.842"/>